<gene>
    <name evidence="2" type="ORF">HGB44_28595</name>
</gene>
<organism evidence="2 3">
    <name type="scientific">Nocardiopsis alborubida</name>
    <dbReference type="NCBI Taxonomy" id="146802"/>
    <lineage>
        <taxon>Bacteria</taxon>
        <taxon>Bacillati</taxon>
        <taxon>Actinomycetota</taxon>
        <taxon>Actinomycetes</taxon>
        <taxon>Streptosporangiales</taxon>
        <taxon>Nocardiopsidaceae</taxon>
        <taxon>Nocardiopsis</taxon>
    </lineage>
</organism>
<dbReference type="EMBL" id="JAAXPG010000040">
    <property type="protein sequence ID" value="NKZ01600.1"/>
    <property type="molecule type" value="Genomic_DNA"/>
</dbReference>
<keyword evidence="1" id="KW-0812">Transmembrane</keyword>
<evidence type="ECO:0000313" key="3">
    <source>
        <dbReference type="Proteomes" id="UP000553209"/>
    </source>
</evidence>
<protein>
    <submittedName>
        <fullName evidence="2">Uncharacterized protein</fullName>
    </submittedName>
</protein>
<dbReference type="Proteomes" id="UP000553209">
    <property type="component" value="Unassembled WGS sequence"/>
</dbReference>
<keyword evidence="3" id="KW-1185">Reference proteome</keyword>
<sequence length="61" mass="6367">MNTKKKDGKRYGLPATVFVLGIAATGVAAQQPDNNPVTFALLGATLLLGALSYWFANRSGA</sequence>
<keyword evidence="1" id="KW-0472">Membrane</keyword>
<name>A0A7X6MJ93_9ACTN</name>
<comment type="caution">
    <text evidence="2">The sequence shown here is derived from an EMBL/GenBank/DDBJ whole genome shotgun (WGS) entry which is preliminary data.</text>
</comment>
<keyword evidence="1" id="KW-1133">Transmembrane helix</keyword>
<proteinExistence type="predicted"/>
<evidence type="ECO:0000313" key="2">
    <source>
        <dbReference type="EMBL" id="NKZ01600.1"/>
    </source>
</evidence>
<accession>A0A7X6MJ93</accession>
<evidence type="ECO:0000256" key="1">
    <source>
        <dbReference type="SAM" id="Phobius"/>
    </source>
</evidence>
<reference evidence="2 3" key="1">
    <citation type="submission" date="2020-04" db="EMBL/GenBank/DDBJ databases">
        <title>MicrobeNet Type strains.</title>
        <authorList>
            <person name="Nicholson A.C."/>
        </authorList>
    </citation>
    <scope>NUCLEOTIDE SEQUENCE [LARGE SCALE GENOMIC DNA]</scope>
    <source>
        <strain evidence="2 3">ATCC 23612</strain>
    </source>
</reference>
<dbReference type="AlphaFoldDB" id="A0A7X6MJ93"/>
<dbReference type="RefSeq" id="WP_061079704.1">
    <property type="nucleotide sequence ID" value="NZ_JAAXPG010000040.1"/>
</dbReference>
<feature type="transmembrane region" description="Helical" evidence="1">
    <location>
        <begin position="39"/>
        <end position="56"/>
    </location>
</feature>